<feature type="compositionally biased region" description="Basic and acidic residues" evidence="1">
    <location>
        <begin position="29"/>
        <end position="46"/>
    </location>
</feature>
<evidence type="ECO:0000256" key="2">
    <source>
        <dbReference type="SAM" id="SignalP"/>
    </source>
</evidence>
<evidence type="ECO:0000256" key="1">
    <source>
        <dbReference type="SAM" id="MobiDB-lite"/>
    </source>
</evidence>
<keyword evidence="4" id="KW-1185">Reference proteome</keyword>
<evidence type="ECO:0000313" key="3">
    <source>
        <dbReference type="EMBL" id="KAF7626080.1"/>
    </source>
</evidence>
<reference evidence="3" key="1">
    <citation type="journal article" date="2020" name="Ecol. Evol.">
        <title>Genome structure and content of the rice root-knot nematode (Meloidogyne graminicola).</title>
        <authorList>
            <person name="Phan N.T."/>
            <person name="Danchin E.G.J."/>
            <person name="Klopp C."/>
            <person name="Perfus-Barbeoch L."/>
            <person name="Kozlowski D.K."/>
            <person name="Koutsovoulos G.D."/>
            <person name="Lopez-Roques C."/>
            <person name="Bouchez O."/>
            <person name="Zahm M."/>
            <person name="Besnard G."/>
            <person name="Bellafiore S."/>
        </authorList>
    </citation>
    <scope>NUCLEOTIDE SEQUENCE</scope>
    <source>
        <strain evidence="3">VN-18</strain>
    </source>
</reference>
<sequence>MAKFFIIFFILIVVFTQCCVAPFGMGSSKKGDTKSSDGNKEKEKKLAEAKKWAEKEKAKNKKDLKSFIEKKKHDNSISILPQLTEEAAKSGTSSKRMFSIGKASKFCFFIPII</sequence>
<feature type="signal peptide" evidence="2">
    <location>
        <begin position="1"/>
        <end position="16"/>
    </location>
</feature>
<feature type="chain" id="PRO_5035905163" evidence="2">
    <location>
        <begin position="17"/>
        <end position="113"/>
    </location>
</feature>
<comment type="caution">
    <text evidence="3">The sequence shown here is derived from an EMBL/GenBank/DDBJ whole genome shotgun (WGS) entry which is preliminary data.</text>
</comment>
<keyword evidence="2" id="KW-0732">Signal</keyword>
<feature type="region of interest" description="Disordered" evidence="1">
    <location>
        <begin position="24"/>
        <end position="46"/>
    </location>
</feature>
<organism evidence="3 4">
    <name type="scientific">Meloidogyne graminicola</name>
    <dbReference type="NCBI Taxonomy" id="189291"/>
    <lineage>
        <taxon>Eukaryota</taxon>
        <taxon>Metazoa</taxon>
        <taxon>Ecdysozoa</taxon>
        <taxon>Nematoda</taxon>
        <taxon>Chromadorea</taxon>
        <taxon>Rhabditida</taxon>
        <taxon>Tylenchina</taxon>
        <taxon>Tylenchomorpha</taxon>
        <taxon>Tylenchoidea</taxon>
        <taxon>Meloidogynidae</taxon>
        <taxon>Meloidogyninae</taxon>
        <taxon>Meloidogyne</taxon>
    </lineage>
</organism>
<proteinExistence type="predicted"/>
<accession>A0A8S9ZB82</accession>
<protein>
    <submittedName>
        <fullName evidence="3">Uncharacterized protein</fullName>
    </submittedName>
</protein>
<dbReference type="EMBL" id="JABEBT010000180">
    <property type="protein sequence ID" value="KAF7626080.1"/>
    <property type="molecule type" value="Genomic_DNA"/>
</dbReference>
<evidence type="ECO:0000313" key="4">
    <source>
        <dbReference type="Proteomes" id="UP000605970"/>
    </source>
</evidence>
<gene>
    <name evidence="3" type="ORF">Mgra_00009749</name>
</gene>
<dbReference type="Proteomes" id="UP000605970">
    <property type="component" value="Unassembled WGS sequence"/>
</dbReference>
<name>A0A8S9ZB82_9BILA</name>
<dbReference type="AlphaFoldDB" id="A0A8S9ZB82"/>